<organism evidence="2 3">
    <name type="scientific">Mollisia scopiformis</name>
    <name type="common">Conifer needle endophyte fungus</name>
    <name type="synonym">Phialocephala scopiformis</name>
    <dbReference type="NCBI Taxonomy" id="149040"/>
    <lineage>
        <taxon>Eukaryota</taxon>
        <taxon>Fungi</taxon>
        <taxon>Dikarya</taxon>
        <taxon>Ascomycota</taxon>
        <taxon>Pezizomycotina</taxon>
        <taxon>Leotiomycetes</taxon>
        <taxon>Helotiales</taxon>
        <taxon>Mollisiaceae</taxon>
        <taxon>Mollisia</taxon>
    </lineage>
</organism>
<dbReference type="EMBL" id="KQ947442">
    <property type="protein sequence ID" value="KUJ06961.1"/>
    <property type="molecule type" value="Genomic_DNA"/>
</dbReference>
<evidence type="ECO:0000256" key="1">
    <source>
        <dbReference type="SAM" id="SignalP"/>
    </source>
</evidence>
<evidence type="ECO:0008006" key="4">
    <source>
        <dbReference type="Google" id="ProtNLM"/>
    </source>
</evidence>
<dbReference type="GeneID" id="28816797"/>
<keyword evidence="1" id="KW-0732">Signal</keyword>
<feature type="chain" id="PRO_5007287826" description="Secreted protein" evidence="1">
    <location>
        <begin position="25"/>
        <end position="138"/>
    </location>
</feature>
<evidence type="ECO:0000313" key="3">
    <source>
        <dbReference type="Proteomes" id="UP000070700"/>
    </source>
</evidence>
<protein>
    <recommendedName>
        <fullName evidence="4">Secreted protein</fullName>
    </recommendedName>
</protein>
<keyword evidence="3" id="KW-1185">Reference proteome</keyword>
<gene>
    <name evidence="2" type="ORF">LY89DRAFT_373828</name>
</gene>
<dbReference type="Proteomes" id="UP000070700">
    <property type="component" value="Unassembled WGS sequence"/>
</dbReference>
<dbReference type="AlphaFoldDB" id="A0A132B3Q9"/>
<accession>A0A132B3Q9</accession>
<feature type="signal peptide" evidence="1">
    <location>
        <begin position="1"/>
        <end position="24"/>
    </location>
</feature>
<dbReference type="InParanoid" id="A0A132B3Q9"/>
<reference evidence="2 3" key="1">
    <citation type="submission" date="2015-10" db="EMBL/GenBank/DDBJ databases">
        <title>Full genome of DAOMC 229536 Phialocephala scopiformis, a fungal endophyte of spruce producing the potent anti-insectan compound rugulosin.</title>
        <authorList>
            <consortium name="DOE Joint Genome Institute"/>
            <person name="Walker A.K."/>
            <person name="Frasz S.L."/>
            <person name="Seifert K.A."/>
            <person name="Miller J.D."/>
            <person name="Mondo S.J."/>
            <person name="Labutti K."/>
            <person name="Lipzen A."/>
            <person name="Dockter R."/>
            <person name="Kennedy M."/>
            <person name="Grigoriev I.V."/>
            <person name="Spatafora J.W."/>
        </authorList>
    </citation>
    <scope>NUCLEOTIDE SEQUENCE [LARGE SCALE GENOMIC DNA]</scope>
    <source>
        <strain evidence="2 3">CBS 120377</strain>
    </source>
</reference>
<proteinExistence type="predicted"/>
<sequence length="138" mass="15521">MFVLSQLSLCFWGLNIPVVPYTCCRTCLSLSPFNVSTCRSHLSSDNHIRTCGWISVSFLHHHHHHPREPSSKFCQNATPLSFLHLRCKQSMHACSRTHVDGFLQPGNAGCISKHACILLIIHPKSTCTFFLANNNKCC</sequence>
<dbReference type="KEGG" id="psco:LY89DRAFT_373828"/>
<dbReference type="RefSeq" id="XP_018061316.1">
    <property type="nucleotide sequence ID" value="XM_018207071.1"/>
</dbReference>
<evidence type="ECO:0000313" key="2">
    <source>
        <dbReference type="EMBL" id="KUJ06961.1"/>
    </source>
</evidence>
<name>A0A132B3Q9_MOLSC</name>